<dbReference type="Proteomes" id="UP001597131">
    <property type="component" value="Unassembled WGS sequence"/>
</dbReference>
<reference evidence="2" key="1">
    <citation type="journal article" date="2019" name="Int. J. Syst. Evol. Microbiol.">
        <title>The Global Catalogue of Microorganisms (GCM) 10K type strain sequencing project: providing services to taxonomists for standard genome sequencing and annotation.</title>
        <authorList>
            <consortium name="The Broad Institute Genomics Platform"/>
            <consortium name="The Broad Institute Genome Sequencing Center for Infectious Disease"/>
            <person name="Wu L."/>
            <person name="Ma J."/>
        </authorList>
    </citation>
    <scope>NUCLEOTIDE SEQUENCE [LARGE SCALE GENOMIC DNA]</scope>
    <source>
        <strain evidence="2">CCUG 64793</strain>
    </source>
</reference>
<sequence>MRKFLKGFIVLLTLTLISCSKDDSSANIKNGFLVGNTFFETDQILAEKCCTVGSGLQKYSIDIFTLDENNANGNGYNQFDHLASFYLYTGDEENLQLVSGTYTTNNSAYNSFVIDGHDYIEFRDNALASGSRELASSPGWYNDNTFQSGSVTINSITSELNEYDEYIVTHIDLDYKFRIDNINVVGNYSGPVELSDPTDSPY</sequence>
<keyword evidence="2" id="KW-1185">Reference proteome</keyword>
<organism evidence="1 2">
    <name type="scientific">Salegentibacter chungangensis</name>
    <dbReference type="NCBI Taxonomy" id="1335724"/>
    <lineage>
        <taxon>Bacteria</taxon>
        <taxon>Pseudomonadati</taxon>
        <taxon>Bacteroidota</taxon>
        <taxon>Flavobacteriia</taxon>
        <taxon>Flavobacteriales</taxon>
        <taxon>Flavobacteriaceae</taxon>
        <taxon>Salegentibacter</taxon>
    </lineage>
</organism>
<dbReference type="RefSeq" id="WP_380744484.1">
    <property type="nucleotide sequence ID" value="NZ_JBHTLI010000001.1"/>
</dbReference>
<evidence type="ECO:0000313" key="1">
    <source>
        <dbReference type="EMBL" id="MFD1095606.1"/>
    </source>
</evidence>
<evidence type="ECO:0008006" key="3">
    <source>
        <dbReference type="Google" id="ProtNLM"/>
    </source>
</evidence>
<comment type="caution">
    <text evidence="1">The sequence shown here is derived from an EMBL/GenBank/DDBJ whole genome shotgun (WGS) entry which is preliminary data.</text>
</comment>
<evidence type="ECO:0000313" key="2">
    <source>
        <dbReference type="Proteomes" id="UP001597131"/>
    </source>
</evidence>
<gene>
    <name evidence="1" type="ORF">ACFQ3Q_07600</name>
</gene>
<dbReference type="EMBL" id="JBHTLI010000001">
    <property type="protein sequence ID" value="MFD1095606.1"/>
    <property type="molecule type" value="Genomic_DNA"/>
</dbReference>
<accession>A0ABW3NS68</accession>
<dbReference type="PROSITE" id="PS51257">
    <property type="entry name" value="PROKAR_LIPOPROTEIN"/>
    <property type="match status" value="1"/>
</dbReference>
<name>A0ABW3NS68_9FLAO</name>
<protein>
    <recommendedName>
        <fullName evidence="3">Lipoprotein</fullName>
    </recommendedName>
</protein>
<proteinExistence type="predicted"/>